<dbReference type="EMBL" id="CBSD020000037">
    <property type="protein sequence ID" value="CDG74958.1"/>
    <property type="molecule type" value="Genomic_DNA"/>
</dbReference>
<evidence type="ECO:0000313" key="2">
    <source>
        <dbReference type="Proteomes" id="UP000019193"/>
    </source>
</evidence>
<accession>A0AA36NVW3</accession>
<sequence length="142" mass="16569">MKIKFQYVLREEYEGDEGVYVPTLGWEVAPYKNQAEGFDAYLRGDEDFLDFISSIDNLELISEALLKIESILRNQRKEIIFSPYGDMGGSVKFTKEITTFKLRTNKTKNYRGEISTELFLKVLIQWKKYLESNTKECEAVVI</sequence>
<organism evidence="1 2">
    <name type="scientific">Acinetobacter nosocomialis 28F</name>
    <dbReference type="NCBI Taxonomy" id="1147131"/>
    <lineage>
        <taxon>Bacteria</taxon>
        <taxon>Pseudomonadati</taxon>
        <taxon>Pseudomonadota</taxon>
        <taxon>Gammaproteobacteria</taxon>
        <taxon>Moraxellales</taxon>
        <taxon>Moraxellaceae</taxon>
        <taxon>Acinetobacter</taxon>
        <taxon>Acinetobacter calcoaceticus/baumannii complex</taxon>
    </lineage>
</organism>
<protein>
    <submittedName>
        <fullName evidence="1">Uncharacterized protein</fullName>
    </submittedName>
</protein>
<name>A0AA36NVW3_ACINO</name>
<gene>
    <name evidence="1" type="ORF">ANICBIBUN_09994</name>
</gene>
<keyword evidence="2" id="KW-1185">Reference proteome</keyword>
<dbReference type="GeneID" id="92797023"/>
<proteinExistence type="predicted"/>
<comment type="caution">
    <text evidence="1">The sequence shown here is derived from an EMBL/GenBank/DDBJ whole genome shotgun (WGS) entry which is preliminary data.</text>
</comment>
<dbReference type="Proteomes" id="UP000019193">
    <property type="component" value="Unassembled WGS sequence"/>
</dbReference>
<dbReference type="RefSeq" id="WP_004886313.1">
    <property type="nucleotide sequence ID" value="NZ_CBSD020000037.1"/>
</dbReference>
<evidence type="ECO:0000313" key="1">
    <source>
        <dbReference type="EMBL" id="CDG74958.1"/>
    </source>
</evidence>
<dbReference type="AlphaFoldDB" id="A0AA36NVW3"/>
<reference evidence="1 2" key="1">
    <citation type="submission" date="2013-06" db="EMBL/GenBank/DDBJ databases">
        <title>Comparative analysis of genomes of multi-drug Acinetobacter sp. from Colombian Hospitals.</title>
        <authorList>
            <person name="Barreto-Hernandez E."/>
            <person name="Gonzalez E.B."/>
            <person name="Cepeda L.A."/>
            <person name="Valenzuela E.M."/>
            <person name="Falquet L."/>
            <person name="Reguero M.T."/>
            <person name="Mantilla R."/>
        </authorList>
    </citation>
    <scope>NUCLEOTIDE SEQUENCE [LARGE SCALE GENOMIC DNA]</scope>
    <source>
        <strain evidence="1 2">28F</strain>
    </source>
</reference>